<accession>A0A180GBN2</accession>
<feature type="compositionally biased region" description="Polar residues" evidence="1">
    <location>
        <begin position="143"/>
        <end position="154"/>
    </location>
</feature>
<reference evidence="3" key="4">
    <citation type="submission" date="2025-05" db="UniProtKB">
        <authorList>
            <consortium name="EnsemblFungi"/>
        </authorList>
    </citation>
    <scope>IDENTIFICATION</scope>
    <source>
        <strain evidence="3">isolate 1-1 / race 1 (BBBD)</strain>
    </source>
</reference>
<feature type="compositionally biased region" description="Basic and acidic residues" evidence="1">
    <location>
        <begin position="206"/>
        <end position="224"/>
    </location>
</feature>
<feature type="compositionally biased region" description="Low complexity" evidence="1">
    <location>
        <begin position="160"/>
        <end position="170"/>
    </location>
</feature>
<dbReference type="VEuPathDB" id="FungiDB:PTTG_28730"/>
<sequence>MEITPEDQEILNLVNLLNKQFDMHVRAWEVQNTRALRRLLSQAATTQEMMEDIVGREEAIRLSQHWIPREDLNALERKLYHQNLDAERRAPPITTAQTSTNLALSPHPGHQPLVATPTPEPQTSQHQAPETGSSNAASAPSATTENGETPTSFYTARWDPSAAPSSLPAPQRALKSTSTPLSTVGRSARELPASVPFSRLERIREELEPAHGKHPQDYQRRGVLDEVDQIQWERPR</sequence>
<reference evidence="2" key="2">
    <citation type="submission" date="2016-05" db="EMBL/GenBank/DDBJ databases">
        <title>Comparative analysis highlights variable genome content of wheat rusts and divergence of the mating loci.</title>
        <authorList>
            <person name="Cuomo C.A."/>
            <person name="Bakkeren G."/>
            <person name="Szabo L."/>
            <person name="Khalil H."/>
            <person name="Joly D."/>
            <person name="Goldberg J."/>
            <person name="Young S."/>
            <person name="Zeng Q."/>
            <person name="Fellers J."/>
        </authorList>
    </citation>
    <scope>NUCLEOTIDE SEQUENCE [LARGE SCALE GENOMIC DNA]</scope>
    <source>
        <strain evidence="2">1-1 BBBD Race 1</strain>
    </source>
</reference>
<proteinExistence type="predicted"/>
<feature type="region of interest" description="Disordered" evidence="1">
    <location>
        <begin position="206"/>
        <end position="236"/>
    </location>
</feature>
<evidence type="ECO:0000313" key="2">
    <source>
        <dbReference type="EMBL" id="OAV89313.1"/>
    </source>
</evidence>
<dbReference type="EMBL" id="ADAS02000132">
    <property type="protein sequence ID" value="OAV89313.1"/>
    <property type="molecule type" value="Genomic_DNA"/>
</dbReference>
<reference evidence="3 4" key="3">
    <citation type="journal article" date="2017" name="G3 (Bethesda)">
        <title>Comparative analysis highlights variable genome content of wheat rusts and divergence of the mating loci.</title>
        <authorList>
            <person name="Cuomo C.A."/>
            <person name="Bakkeren G."/>
            <person name="Khalil H.B."/>
            <person name="Panwar V."/>
            <person name="Joly D."/>
            <person name="Linning R."/>
            <person name="Sakthikumar S."/>
            <person name="Song X."/>
            <person name="Adiconis X."/>
            <person name="Fan L."/>
            <person name="Goldberg J.M."/>
            <person name="Levin J.Z."/>
            <person name="Young S."/>
            <person name="Zeng Q."/>
            <person name="Anikster Y."/>
            <person name="Bruce M."/>
            <person name="Wang M."/>
            <person name="Yin C."/>
            <person name="McCallum B."/>
            <person name="Szabo L.J."/>
            <person name="Hulbert S."/>
            <person name="Chen X."/>
            <person name="Fellers J.P."/>
        </authorList>
    </citation>
    <scope>NUCLEOTIDE SEQUENCE</scope>
    <source>
        <strain evidence="4">Isolate 1-1 / race 1 (BBBD)</strain>
        <strain evidence="3">isolate 1-1 / race 1 (BBBD)</strain>
    </source>
</reference>
<keyword evidence="4" id="KW-1185">Reference proteome</keyword>
<feature type="compositionally biased region" description="Polar residues" evidence="1">
    <location>
        <begin position="121"/>
        <end position="132"/>
    </location>
</feature>
<evidence type="ECO:0000313" key="3">
    <source>
        <dbReference type="EnsemblFungi" id="PTTG_28730-t43_1-p1"/>
    </source>
</evidence>
<feature type="region of interest" description="Disordered" evidence="1">
    <location>
        <begin position="99"/>
        <end position="193"/>
    </location>
</feature>
<evidence type="ECO:0000313" key="4">
    <source>
        <dbReference type="Proteomes" id="UP000005240"/>
    </source>
</evidence>
<dbReference type="AlphaFoldDB" id="A0A180GBN2"/>
<feature type="compositionally biased region" description="Polar residues" evidence="1">
    <location>
        <begin position="174"/>
        <end position="185"/>
    </location>
</feature>
<dbReference type="Proteomes" id="UP000005240">
    <property type="component" value="Unassembled WGS sequence"/>
</dbReference>
<protein>
    <submittedName>
        <fullName evidence="2 3">Uncharacterized protein</fullName>
    </submittedName>
</protein>
<dbReference type="EnsemblFungi" id="PTTG_28730-t43_1">
    <property type="protein sequence ID" value="PTTG_28730-t43_1-p1"/>
    <property type="gene ID" value="PTTG_28730"/>
</dbReference>
<evidence type="ECO:0000256" key="1">
    <source>
        <dbReference type="SAM" id="MobiDB-lite"/>
    </source>
</evidence>
<reference evidence="2" key="1">
    <citation type="submission" date="2009-11" db="EMBL/GenBank/DDBJ databases">
        <authorList>
            <consortium name="The Broad Institute Genome Sequencing Platform"/>
            <person name="Ward D."/>
            <person name="Feldgarden M."/>
            <person name="Earl A."/>
            <person name="Young S.K."/>
            <person name="Zeng Q."/>
            <person name="Koehrsen M."/>
            <person name="Alvarado L."/>
            <person name="Berlin A."/>
            <person name="Bochicchio J."/>
            <person name="Borenstein D."/>
            <person name="Chapman S.B."/>
            <person name="Chen Z."/>
            <person name="Engels R."/>
            <person name="Freedman E."/>
            <person name="Gellesch M."/>
            <person name="Goldberg J."/>
            <person name="Griggs A."/>
            <person name="Gujja S."/>
            <person name="Heilman E."/>
            <person name="Heiman D."/>
            <person name="Hepburn T."/>
            <person name="Howarth C."/>
            <person name="Jen D."/>
            <person name="Larson L."/>
            <person name="Lewis B."/>
            <person name="Mehta T."/>
            <person name="Park D."/>
            <person name="Pearson M."/>
            <person name="Roberts A."/>
            <person name="Saif S."/>
            <person name="Shea T."/>
            <person name="Shenoy N."/>
            <person name="Sisk P."/>
            <person name="Stolte C."/>
            <person name="Sykes S."/>
            <person name="Thomson T."/>
            <person name="Walk T."/>
            <person name="White J."/>
            <person name="Yandava C."/>
            <person name="Izard J."/>
            <person name="Baranova O.V."/>
            <person name="Blanton J.M."/>
            <person name="Tanner A.C."/>
            <person name="Dewhirst F.E."/>
            <person name="Haas B."/>
            <person name="Nusbaum C."/>
            <person name="Birren B."/>
        </authorList>
    </citation>
    <scope>NUCLEOTIDE SEQUENCE [LARGE SCALE GENOMIC DNA]</scope>
    <source>
        <strain evidence="2">1-1 BBBD Race 1</strain>
    </source>
</reference>
<gene>
    <name evidence="2" type="ORF">PTTG_28730</name>
</gene>
<name>A0A180GBN2_PUCT1</name>
<organism evidence="2">
    <name type="scientific">Puccinia triticina (isolate 1-1 / race 1 (BBBD))</name>
    <name type="common">Brown leaf rust fungus</name>
    <dbReference type="NCBI Taxonomy" id="630390"/>
    <lineage>
        <taxon>Eukaryota</taxon>
        <taxon>Fungi</taxon>
        <taxon>Dikarya</taxon>
        <taxon>Basidiomycota</taxon>
        <taxon>Pucciniomycotina</taxon>
        <taxon>Pucciniomycetes</taxon>
        <taxon>Pucciniales</taxon>
        <taxon>Pucciniaceae</taxon>
        <taxon>Puccinia</taxon>
    </lineage>
</organism>
<feature type="compositionally biased region" description="Low complexity" evidence="1">
    <location>
        <begin position="133"/>
        <end position="142"/>
    </location>
</feature>